<dbReference type="InterPro" id="IPR036525">
    <property type="entry name" value="Tubulin/FtsZ_GTPase_sf"/>
</dbReference>
<keyword evidence="2" id="KW-0493">Microtubule</keyword>
<comment type="caution">
    <text evidence="8">The sequence shown here is derived from an EMBL/GenBank/DDBJ whole genome shotgun (WGS) entry which is preliminary data.</text>
</comment>
<keyword evidence="3" id="KW-0547">Nucleotide-binding</keyword>
<dbReference type="Proteomes" id="UP001194696">
    <property type="component" value="Unassembled WGS sequence"/>
</dbReference>
<dbReference type="EMBL" id="JAAAIM010001632">
    <property type="protein sequence ID" value="KAG0276903.1"/>
    <property type="molecule type" value="Genomic_DNA"/>
</dbReference>
<organism evidence="8 10">
    <name type="scientific">Linnemannia gamsii</name>
    <dbReference type="NCBI Taxonomy" id="64522"/>
    <lineage>
        <taxon>Eukaryota</taxon>
        <taxon>Fungi</taxon>
        <taxon>Fungi incertae sedis</taxon>
        <taxon>Mucoromycota</taxon>
        <taxon>Mortierellomycotina</taxon>
        <taxon>Mortierellomycetes</taxon>
        <taxon>Mortierellales</taxon>
        <taxon>Mortierellaceae</taxon>
        <taxon>Linnemannia</taxon>
    </lineage>
</organism>
<evidence type="ECO:0000256" key="2">
    <source>
        <dbReference type="ARBA" id="ARBA00022701"/>
    </source>
</evidence>
<protein>
    <submittedName>
        <fullName evidence="8">Tubulin alpha-3 chain</fullName>
    </submittedName>
</protein>
<dbReference type="InterPro" id="IPR000217">
    <property type="entry name" value="Tubulin"/>
</dbReference>
<evidence type="ECO:0000259" key="7">
    <source>
        <dbReference type="Pfam" id="PF00091"/>
    </source>
</evidence>
<keyword evidence="10" id="KW-1185">Reference proteome</keyword>
<dbReference type="Pfam" id="PF00091">
    <property type="entry name" value="Tubulin"/>
    <property type="match status" value="1"/>
</dbReference>
<evidence type="ECO:0000313" key="8">
    <source>
        <dbReference type="EMBL" id="KAG0276903.1"/>
    </source>
</evidence>
<name>A0ABQ7JJW0_9FUNG</name>
<evidence type="ECO:0000256" key="6">
    <source>
        <dbReference type="ARBA" id="ARBA00049117"/>
    </source>
</evidence>
<comment type="catalytic activity">
    <reaction evidence="6">
        <text>GTP + H2O = GDP + phosphate + H(+)</text>
        <dbReference type="Rhea" id="RHEA:19669"/>
        <dbReference type="ChEBI" id="CHEBI:15377"/>
        <dbReference type="ChEBI" id="CHEBI:15378"/>
        <dbReference type="ChEBI" id="CHEBI:37565"/>
        <dbReference type="ChEBI" id="CHEBI:43474"/>
        <dbReference type="ChEBI" id="CHEBI:58189"/>
    </reaction>
    <physiologicalReaction direction="left-to-right" evidence="6">
        <dbReference type="Rhea" id="RHEA:19670"/>
    </physiologicalReaction>
</comment>
<dbReference type="InterPro" id="IPR003008">
    <property type="entry name" value="Tubulin_FtsZ_GTPase"/>
</dbReference>
<evidence type="ECO:0000313" key="10">
    <source>
        <dbReference type="Proteomes" id="UP001194696"/>
    </source>
</evidence>
<comment type="similarity">
    <text evidence="1">Belongs to the tubulin family.</text>
</comment>
<reference evidence="8 10" key="1">
    <citation type="journal article" date="2020" name="Fungal Divers.">
        <title>Resolving the Mortierellaceae phylogeny through synthesis of multi-gene phylogenetics and phylogenomics.</title>
        <authorList>
            <person name="Vandepol N."/>
            <person name="Liber J."/>
            <person name="Desiro A."/>
            <person name="Na H."/>
            <person name="Kennedy M."/>
            <person name="Barry K."/>
            <person name="Grigoriev I.V."/>
            <person name="Miller A.N."/>
            <person name="O'Donnell K."/>
            <person name="Stajich J.E."/>
            <person name="Bonito G."/>
        </authorList>
    </citation>
    <scope>NUCLEOTIDE SEQUENCE [LARGE SCALE GENOMIC DNA]</scope>
    <source>
        <strain evidence="8 10">AD045</strain>
    </source>
</reference>
<keyword evidence="5" id="KW-0342">GTP-binding</keyword>
<evidence type="ECO:0000256" key="3">
    <source>
        <dbReference type="ARBA" id="ARBA00022741"/>
    </source>
</evidence>
<accession>A0ABQ7JJW0</accession>
<dbReference type="SUPFAM" id="SSF52490">
    <property type="entry name" value="Tubulin nucleotide-binding domain-like"/>
    <property type="match status" value="1"/>
</dbReference>
<keyword evidence="4" id="KW-0378">Hydrolase</keyword>
<dbReference type="PANTHER" id="PTHR11588">
    <property type="entry name" value="TUBULIN"/>
    <property type="match status" value="1"/>
</dbReference>
<feature type="domain" description="Tubulin/FtsZ GTPase" evidence="7">
    <location>
        <begin position="3"/>
        <end position="73"/>
    </location>
</feature>
<evidence type="ECO:0000256" key="4">
    <source>
        <dbReference type="ARBA" id="ARBA00022801"/>
    </source>
</evidence>
<proteinExistence type="inferred from homology"/>
<evidence type="ECO:0000256" key="1">
    <source>
        <dbReference type="ARBA" id="ARBA00009636"/>
    </source>
</evidence>
<dbReference type="Gene3D" id="3.40.50.1440">
    <property type="entry name" value="Tubulin/FtsZ, GTPase domain"/>
    <property type="match status" value="1"/>
</dbReference>
<evidence type="ECO:0000313" key="9">
    <source>
        <dbReference type="EMBL" id="KAG0290964.1"/>
    </source>
</evidence>
<gene>
    <name evidence="8" type="primary">TUBA3_1</name>
    <name evidence="9" type="synonym">TUBA3_2</name>
    <name evidence="8" type="ORF">BGZ96_003095</name>
    <name evidence="9" type="ORF">BGZ96_005617</name>
</gene>
<feature type="non-terminal residue" evidence="8">
    <location>
        <position position="74"/>
    </location>
</feature>
<dbReference type="PRINTS" id="PR01161">
    <property type="entry name" value="TUBULIN"/>
</dbReference>
<sequence length="74" mass="7986">MREVISIHVGQAGIQIGNACWELYCLEHGISPDGTVASDKQASQFDSSSSTFFSQTSAGKHVPRAIFVDLEETV</sequence>
<evidence type="ECO:0000256" key="5">
    <source>
        <dbReference type="ARBA" id="ARBA00023134"/>
    </source>
</evidence>
<dbReference type="EMBL" id="JAAAIM010000265">
    <property type="protein sequence ID" value="KAG0290964.1"/>
    <property type="molecule type" value="Genomic_DNA"/>
</dbReference>
<dbReference type="InterPro" id="IPR002452">
    <property type="entry name" value="Alpha_tubulin"/>
</dbReference>
<dbReference type="PRINTS" id="PR01162">
    <property type="entry name" value="ALPHATUBULIN"/>
</dbReference>